<accession>A0A5J5ERV6</accession>
<dbReference type="EC" id="2.7.7.6" evidence="14"/>
<comment type="subcellular location">
    <subcellularLocation>
        <location evidence="1">Nucleus</location>
    </subcellularLocation>
</comment>
<evidence type="ECO:0000256" key="13">
    <source>
        <dbReference type="ARBA" id="ARBA00058108"/>
    </source>
</evidence>
<keyword evidence="10 14" id="KW-0804">Transcription</keyword>
<keyword evidence="17" id="KW-1185">Reference proteome</keyword>
<keyword evidence="7" id="KW-0479">Metal-binding</keyword>
<evidence type="ECO:0000313" key="17">
    <source>
        <dbReference type="Proteomes" id="UP000326924"/>
    </source>
</evidence>
<dbReference type="Gene3D" id="6.10.250.2940">
    <property type="match status" value="1"/>
</dbReference>
<dbReference type="InParanoid" id="A0A5J5ERV6"/>
<dbReference type="PANTHER" id="PTHR48446:SF1">
    <property type="entry name" value="DNA-DIRECTED RNA POLYMERASE SUBUNIT BETA' N-TERMINAL SECTION"/>
    <property type="match status" value="1"/>
</dbReference>
<evidence type="ECO:0000313" key="16">
    <source>
        <dbReference type="EMBL" id="KAA8900810.1"/>
    </source>
</evidence>
<dbReference type="GO" id="GO:0003899">
    <property type="term" value="F:DNA-directed RNA polymerase activity"/>
    <property type="evidence" value="ECO:0007669"/>
    <property type="project" value="UniProtKB-EC"/>
</dbReference>
<dbReference type="CDD" id="cd02736">
    <property type="entry name" value="RNAP_III_Rpc1_C"/>
    <property type="match status" value="1"/>
</dbReference>
<keyword evidence="5 14" id="KW-0808">Transferase</keyword>
<evidence type="ECO:0000256" key="6">
    <source>
        <dbReference type="ARBA" id="ARBA00022695"/>
    </source>
</evidence>
<feature type="domain" description="RNA polymerase N-terminal" evidence="15">
    <location>
        <begin position="252"/>
        <end position="555"/>
    </location>
</feature>
<dbReference type="FunFam" id="3.30.1490.180:FF:000002">
    <property type="entry name" value="DNA-directed RNA polymerase subunit"/>
    <property type="match status" value="1"/>
</dbReference>
<keyword evidence="4 14" id="KW-0240">DNA-directed RNA polymerase</keyword>
<dbReference type="Gene3D" id="2.40.40.20">
    <property type="match status" value="1"/>
</dbReference>
<keyword evidence="11" id="KW-0539">Nucleus</keyword>
<dbReference type="FunFam" id="1.10.274.100:FF:000005">
    <property type="entry name" value="DNA-directed RNA polymerase subunit"/>
    <property type="match status" value="1"/>
</dbReference>
<dbReference type="InterPro" id="IPR015700">
    <property type="entry name" value="RPC1"/>
</dbReference>
<gene>
    <name evidence="16" type="ORF">FN846DRAFT_957927</name>
</gene>
<organism evidence="16 17">
    <name type="scientific">Sphaerosporella brunnea</name>
    <dbReference type="NCBI Taxonomy" id="1250544"/>
    <lineage>
        <taxon>Eukaryota</taxon>
        <taxon>Fungi</taxon>
        <taxon>Dikarya</taxon>
        <taxon>Ascomycota</taxon>
        <taxon>Pezizomycotina</taxon>
        <taxon>Pezizomycetes</taxon>
        <taxon>Pezizales</taxon>
        <taxon>Pyronemataceae</taxon>
        <taxon>Sphaerosporella</taxon>
    </lineage>
</organism>
<dbReference type="Gene3D" id="1.10.150.390">
    <property type="match status" value="1"/>
</dbReference>
<dbReference type="GO" id="GO:0003677">
    <property type="term" value="F:DNA binding"/>
    <property type="evidence" value="ECO:0007669"/>
    <property type="project" value="InterPro"/>
</dbReference>
<sequence>MKSQVIDNLPKKIGEVQFGIMSPQDVVKQGVVEVATRELYDLDGGRTLKKNGALDARMGTSAKSGTCETCGEGLANCNGHFGHVKLALPAFHIGYFKAIVTMLQNICKDCARVLLDDNQRRQFLKMLRTPGIDNLRRMGICKKINEQCKKARTCPHCGSINGVVKKSGPLKISHDKFRAFNSSTAAKKVPPESKILFDRSFTEAKRTNNDLEKHLKRAMDDLNPLKVLNLFKQVLPVDCELLGMNPERGRPEMFIWQYIPAPPVCIRPSVQQDSASNEDDITVKLTEIIFVSSLIRAGLQKGKPIQQLMEQWDYMQAQIAMYIDSSQPSITRSYTDIKPIRGFCQRLKGKQGRFRGNLSGKRVDFSGRTVISPDPNLSIEQVAVPMLVAKNLTYPEKVTRYNIQKLRRLVENGPETWPGANYIIKKNSDYKLFLKFGDRRRQAENLQIGDIVERHLEDNDVVLFNRQPSLHKLSILSHYAKIRPWKTFRLNECVCNPYNADFDGDEMNLHVPQTEEARTEAINLMGVKNNLCTPRNGEPIIAAIQDFITAAYLLSSKDRFYDRKTFGHICMYMVDGNEQIDIPPPAILKPQAMWTGKQIFNLMMKPNKKCPTLVNLDAKCRDYKAIPGRAPDLCDNDGFLVIRGSEVMCGLMDKGTVGSGKKDSVFYVILRDYGPDEAVRAMNRLAKLCARWLMNKGFSIGINDVLPGANLRKEKDRMVEEAYKQCDDLILQFKEGKLEKAAGCDEETTLENKVQGILSNVRDKVGDICMRELSKYNSPLIMACCGSKGSKINVSQMVACVGQQVIAGKRVPNGFDDRSLPHFAKNSKQPPSKGFVRNSFFSGLTPTEFLFHAISGREGLVDTAVKTAETGYMSRRLMKSLEDLSANYDETVRTSSSGIVQFRYGGDSLDPVDMEGDAQPVNFNRTFYHSENITWDEEAPGLLPWELVDLCDRVLSPLEAKQIRKDLLGNIVSDAELESLTGRAAAMALDENESLRAFYKSIRDYVGGKAKALTNLREKFGLPRGDVTPEYELENHIDTYFPTNKVNAVKQVMKISKKCLEEFLRQCLTKYERAKIEPGSAVGAVGAQSIGEPGTQMTLKTFHFAGVASMNVTLGVPRIKEIINASKVISTPIITCKLVNKHDERSARVVKGRMEKTYLSDIIHYVEDVCSPDDSYVAVRIDWRTIDALQLEISVDNIIDAIVKAPKHKILRQDVRVVGNKLRIYVRELSAKERGKDDGDIYLRVQALKRALPGIVVNGYPDAVRAVVKKNEKTGENELLVEGYGLRKCMNTDGVIGTETKSNHIMEMKEVLGIEAARQSIIGEVSYTMREHGMDIDPRHMQLLGDVMTFKGEVLGITRFGLSKMRDSVLQLASFEKTTDHLFDAAFHMKTDEVQGVSECIILGQSMTIGTGAFGVVRNLMVSDKDLKPKRMLFEECWKNAYGKTTIAVR</sequence>
<evidence type="ECO:0000256" key="4">
    <source>
        <dbReference type="ARBA" id="ARBA00022478"/>
    </source>
</evidence>
<evidence type="ECO:0000256" key="2">
    <source>
        <dbReference type="ARBA" id="ARBA00006460"/>
    </source>
</evidence>
<dbReference type="Pfam" id="PF05000">
    <property type="entry name" value="RNA_pol_Rpb1_4"/>
    <property type="match status" value="1"/>
</dbReference>
<dbReference type="GO" id="GO:0005634">
    <property type="term" value="C:nucleus"/>
    <property type="evidence" value="ECO:0007669"/>
    <property type="project" value="UniProtKB-SubCell"/>
</dbReference>
<dbReference type="InterPro" id="IPR007066">
    <property type="entry name" value="RNA_pol_Rpb1_3"/>
</dbReference>
<evidence type="ECO:0000256" key="10">
    <source>
        <dbReference type="ARBA" id="ARBA00023163"/>
    </source>
</evidence>
<dbReference type="PANTHER" id="PTHR48446">
    <property type="entry name" value="DNA-DIRECTED RNA POLYMERASE SUBUNIT BETA' N-TERMINAL SECTION"/>
    <property type="match status" value="1"/>
</dbReference>
<dbReference type="InterPro" id="IPR007083">
    <property type="entry name" value="RNA_pol_Rpb1_4"/>
</dbReference>
<dbReference type="OrthoDB" id="270392at2759"/>
<dbReference type="InterPro" id="IPR042102">
    <property type="entry name" value="RNA_pol_Rpb1_3_sf"/>
</dbReference>
<evidence type="ECO:0000256" key="12">
    <source>
        <dbReference type="ARBA" id="ARBA00048552"/>
    </source>
</evidence>
<dbReference type="Gene3D" id="6.20.50.80">
    <property type="match status" value="1"/>
</dbReference>
<dbReference type="InterPro" id="IPR035698">
    <property type="entry name" value="RNAP_III_Rpc1_C"/>
</dbReference>
<dbReference type="InterPro" id="IPR000722">
    <property type="entry name" value="RNA_pol_asu"/>
</dbReference>
<evidence type="ECO:0000256" key="14">
    <source>
        <dbReference type="RuleBase" id="RU004279"/>
    </source>
</evidence>
<dbReference type="GO" id="GO:0006351">
    <property type="term" value="P:DNA-templated transcription"/>
    <property type="evidence" value="ECO:0007669"/>
    <property type="project" value="InterPro"/>
</dbReference>
<dbReference type="Proteomes" id="UP000326924">
    <property type="component" value="Unassembled WGS sequence"/>
</dbReference>
<dbReference type="InterPro" id="IPR006592">
    <property type="entry name" value="RNA_pol_N"/>
</dbReference>
<keyword evidence="6 14" id="KW-0548">Nucleotidyltransferase</keyword>
<comment type="caution">
    <text evidence="16">The sequence shown here is derived from an EMBL/GenBank/DDBJ whole genome shotgun (WGS) entry which is preliminary data.</text>
</comment>
<evidence type="ECO:0000256" key="9">
    <source>
        <dbReference type="ARBA" id="ARBA00022842"/>
    </source>
</evidence>
<dbReference type="InterPro" id="IPR044893">
    <property type="entry name" value="RNA_pol_Rpb1_clamp_domain"/>
</dbReference>
<dbReference type="FunCoup" id="A0A5J5ERV6">
    <property type="interactions" value="980"/>
</dbReference>
<dbReference type="Pfam" id="PF04997">
    <property type="entry name" value="RNA_pol_Rpb1_1"/>
    <property type="match status" value="1"/>
</dbReference>
<dbReference type="SUPFAM" id="SSF64484">
    <property type="entry name" value="beta and beta-prime subunits of DNA dependent RNA-polymerase"/>
    <property type="match status" value="1"/>
</dbReference>
<reference evidence="16 17" key="1">
    <citation type="submission" date="2019-09" db="EMBL/GenBank/DDBJ databases">
        <title>Draft genome of the ectomycorrhizal ascomycete Sphaerosporella brunnea.</title>
        <authorList>
            <consortium name="DOE Joint Genome Institute"/>
            <person name="Benucci G.M."/>
            <person name="Marozzi G."/>
            <person name="Antonielli L."/>
            <person name="Sanchez S."/>
            <person name="Marco P."/>
            <person name="Wang X."/>
            <person name="Falini L.B."/>
            <person name="Barry K."/>
            <person name="Haridas S."/>
            <person name="Lipzen A."/>
            <person name="Labutti K."/>
            <person name="Grigoriev I.V."/>
            <person name="Murat C."/>
            <person name="Martin F."/>
            <person name="Albertini E."/>
            <person name="Donnini D."/>
            <person name="Bonito G."/>
        </authorList>
    </citation>
    <scope>NUCLEOTIDE SEQUENCE [LARGE SCALE GENOMIC DNA]</scope>
    <source>
        <strain evidence="16 17">Sb_GMNB300</strain>
    </source>
</reference>
<dbReference type="FunFam" id="4.10.860.120:FF:000004">
    <property type="entry name" value="DNA-directed RNA polymerase subunit"/>
    <property type="match status" value="1"/>
</dbReference>
<evidence type="ECO:0000256" key="7">
    <source>
        <dbReference type="ARBA" id="ARBA00022723"/>
    </source>
</evidence>
<dbReference type="Pfam" id="PF04998">
    <property type="entry name" value="RNA_pol_Rpb1_5"/>
    <property type="match status" value="1"/>
</dbReference>
<evidence type="ECO:0000256" key="8">
    <source>
        <dbReference type="ARBA" id="ARBA00022833"/>
    </source>
</evidence>
<comment type="subunit">
    <text evidence="3">Component of the RNA polymerase III (Pol III) complex consisting of 17 subunits.</text>
</comment>
<dbReference type="InterPro" id="IPR038120">
    <property type="entry name" value="Rpb1_funnel_sf"/>
</dbReference>
<dbReference type="CDD" id="cd02583">
    <property type="entry name" value="RNAP_III_RPC1_N"/>
    <property type="match status" value="1"/>
</dbReference>
<dbReference type="FunFam" id="1.10.132.30:FF:000001">
    <property type="entry name" value="DNA-directed RNA polymerase subunit"/>
    <property type="match status" value="1"/>
</dbReference>
<comment type="similarity">
    <text evidence="2 14">Belongs to the RNA polymerase beta' chain family.</text>
</comment>
<dbReference type="InterPro" id="IPR035697">
    <property type="entry name" value="RNAP_III_RPC1_N"/>
</dbReference>
<comment type="catalytic activity">
    <reaction evidence="12 14">
        <text>RNA(n) + a ribonucleoside 5'-triphosphate = RNA(n+1) + diphosphate</text>
        <dbReference type="Rhea" id="RHEA:21248"/>
        <dbReference type="Rhea" id="RHEA-COMP:14527"/>
        <dbReference type="Rhea" id="RHEA-COMP:17342"/>
        <dbReference type="ChEBI" id="CHEBI:33019"/>
        <dbReference type="ChEBI" id="CHEBI:61557"/>
        <dbReference type="ChEBI" id="CHEBI:140395"/>
        <dbReference type="EC" id="2.7.7.6"/>
    </reaction>
</comment>
<keyword evidence="9" id="KW-0460">Magnesium</keyword>
<dbReference type="Gene3D" id="1.10.132.30">
    <property type="match status" value="1"/>
</dbReference>
<evidence type="ECO:0000259" key="15">
    <source>
        <dbReference type="SMART" id="SM00663"/>
    </source>
</evidence>
<dbReference type="GO" id="GO:0000428">
    <property type="term" value="C:DNA-directed RNA polymerase complex"/>
    <property type="evidence" value="ECO:0007669"/>
    <property type="project" value="UniProtKB-KW"/>
</dbReference>
<evidence type="ECO:0000256" key="5">
    <source>
        <dbReference type="ARBA" id="ARBA00022679"/>
    </source>
</evidence>
<dbReference type="Gene3D" id="3.30.1490.180">
    <property type="entry name" value="RNA polymerase ii"/>
    <property type="match status" value="1"/>
</dbReference>
<protein>
    <recommendedName>
        <fullName evidence="14">DNA-directed RNA polymerase subunit</fullName>
        <ecNumber evidence="14">2.7.7.6</ecNumber>
    </recommendedName>
</protein>
<dbReference type="Gene3D" id="1.10.274.100">
    <property type="entry name" value="RNA polymerase Rpb1, domain 3"/>
    <property type="match status" value="1"/>
</dbReference>
<evidence type="ECO:0000256" key="11">
    <source>
        <dbReference type="ARBA" id="ARBA00023242"/>
    </source>
</evidence>
<dbReference type="NCBIfam" id="NF006336">
    <property type="entry name" value="PRK08566.1"/>
    <property type="match status" value="1"/>
</dbReference>
<dbReference type="EMBL" id="VXIS01000149">
    <property type="protein sequence ID" value="KAA8900810.1"/>
    <property type="molecule type" value="Genomic_DNA"/>
</dbReference>
<dbReference type="FunFam" id="1.10.150.390:FF:000004">
    <property type="entry name" value="DNA-directed RNA polymerase subunit"/>
    <property type="match status" value="1"/>
</dbReference>
<proteinExistence type="inferred from homology"/>
<dbReference type="SMART" id="SM00663">
    <property type="entry name" value="RPOLA_N"/>
    <property type="match status" value="1"/>
</dbReference>
<dbReference type="InterPro" id="IPR007080">
    <property type="entry name" value="RNA_pol_Rpb1_1"/>
</dbReference>
<dbReference type="Gene3D" id="4.10.860.120">
    <property type="entry name" value="RNA polymerase II, clamp domain"/>
    <property type="match status" value="1"/>
</dbReference>
<evidence type="ECO:0000256" key="1">
    <source>
        <dbReference type="ARBA" id="ARBA00004123"/>
    </source>
</evidence>
<dbReference type="Pfam" id="PF04983">
    <property type="entry name" value="RNA_pol_Rpb1_3"/>
    <property type="match status" value="1"/>
</dbReference>
<comment type="function">
    <text evidence="13">DNA-dependent RNA polymerase catalyzes the transcription of DNA into RNA using the four ribonucleoside triphosphates as substrates. Largest and catalytic core component of RNA polymerase III which synthesizes small RNAs, such as 5S rRNA and tRNAs. Forms the polymerase active center together with the second largest subunit. A single-stranded DNA template strand of the promoter is positioned within the central active site cleft of Pol III. A bridging helix emanates from RPC1 and crosses the cleft near the catalytic site and is thought to promote translocation of Pol III by acting as a ratchet that moves the RNA-DNA hybrid through the active site by switching from straight to bent conformations at each step of nucleotide addition.</text>
</comment>
<name>A0A5J5ERV6_9PEZI</name>
<dbReference type="GO" id="GO:0046872">
    <property type="term" value="F:metal ion binding"/>
    <property type="evidence" value="ECO:0007669"/>
    <property type="project" value="UniProtKB-KW"/>
</dbReference>
<dbReference type="FunFam" id="2.40.40.20:FF:000019">
    <property type="entry name" value="DNA-directed RNA polymerase II subunit RPB1"/>
    <property type="match status" value="1"/>
</dbReference>
<dbReference type="Pfam" id="PF00623">
    <property type="entry name" value="RNA_pol_Rpb1_2"/>
    <property type="match status" value="1"/>
</dbReference>
<keyword evidence="8" id="KW-0862">Zinc</keyword>
<evidence type="ECO:0000256" key="3">
    <source>
        <dbReference type="ARBA" id="ARBA00011206"/>
    </source>
</evidence>
<dbReference type="InterPro" id="IPR007081">
    <property type="entry name" value="RNA_pol_Rpb1_5"/>
</dbReference>